<keyword evidence="2" id="KW-0489">Methyltransferase</keyword>
<dbReference type="Proteomes" id="UP000178526">
    <property type="component" value="Unassembled WGS sequence"/>
</dbReference>
<comment type="caution">
    <text evidence="6">The sequence shown here is derived from an EMBL/GenBank/DDBJ whole genome shotgun (WGS) entry which is preliminary data.</text>
</comment>
<reference evidence="6 7" key="1">
    <citation type="journal article" date="2016" name="Nat. Commun.">
        <title>Thousands of microbial genomes shed light on interconnected biogeochemical processes in an aquifer system.</title>
        <authorList>
            <person name="Anantharaman K."/>
            <person name="Brown C.T."/>
            <person name="Hug L.A."/>
            <person name="Sharon I."/>
            <person name="Castelle C.J."/>
            <person name="Probst A.J."/>
            <person name="Thomas B.C."/>
            <person name="Singh A."/>
            <person name="Wilkins M.J."/>
            <person name="Karaoz U."/>
            <person name="Brodie E.L."/>
            <person name="Williams K.H."/>
            <person name="Hubbard S.S."/>
            <person name="Banfield J.F."/>
        </authorList>
    </citation>
    <scope>NUCLEOTIDE SEQUENCE [LARGE SCALE GENOMIC DNA]</scope>
</reference>
<dbReference type="InterPro" id="IPR002295">
    <property type="entry name" value="N4/N6-MTase_EcoPI_Mod-like"/>
</dbReference>
<dbReference type="InterPro" id="IPR029063">
    <property type="entry name" value="SAM-dependent_MTases_sf"/>
</dbReference>
<evidence type="ECO:0000256" key="1">
    <source>
        <dbReference type="ARBA" id="ARBA00006594"/>
    </source>
</evidence>
<evidence type="ECO:0000259" key="5">
    <source>
        <dbReference type="Pfam" id="PF01555"/>
    </source>
</evidence>
<dbReference type="InterPro" id="IPR002052">
    <property type="entry name" value="DNA_methylase_N6_adenine_CS"/>
</dbReference>
<dbReference type="GO" id="GO:0003677">
    <property type="term" value="F:DNA binding"/>
    <property type="evidence" value="ECO:0007669"/>
    <property type="project" value="InterPro"/>
</dbReference>
<dbReference type="PANTHER" id="PTHR13370">
    <property type="entry name" value="RNA METHYLASE-RELATED"/>
    <property type="match status" value="1"/>
</dbReference>
<dbReference type="Pfam" id="PF01555">
    <property type="entry name" value="N6_N4_Mtase"/>
    <property type="match status" value="1"/>
</dbReference>
<dbReference type="PANTHER" id="PTHR13370:SF16">
    <property type="entry name" value="SITE-SPECIFIC DNA-METHYLTRANSFERASE (ADENINE-SPECIFIC)"/>
    <property type="match status" value="1"/>
</dbReference>
<dbReference type="AlphaFoldDB" id="A0A1F7RD40"/>
<evidence type="ECO:0000256" key="2">
    <source>
        <dbReference type="ARBA" id="ARBA00022603"/>
    </source>
</evidence>
<dbReference type="PRINTS" id="PR00506">
    <property type="entry name" value="D21N6MTFRASE"/>
</dbReference>
<sequence>MTRQKVYKHDDTRKNAVPVGLASYDTSKLKPKKYAYDPHLDPQLVWAGKAEHTSFEVPTVSLHIHERIAPEAIIRSVKREDPQKKLFATPDLPLKKLVEFYQHEMDWTNRLILGDSLLVANSLLEREMMAGKVQCIFFDPPYGVKFSSNFQPSTKQRDVKDQDEYLVREPEQIRAYRDTWQLGIHSYLTYLRDRLLSCRDLLSDTGSIFVQISDENIHHVRELMDEVFGKENFVNVITFLKTAGHTSVLLPSIADYILWYAKDKTSIKYRELFLEKSEAENWMFDHLELKNGDIVLKDSVKEIPEGAKLLHIEDLSSHGYSESTSFEFEIDGKKFKPPVNRHWRTTREGLINLLKENRLIIRGNRICYKRYKTDYPVFGMNNVWDDVGVGYGGDERVYVVQTNAKVIQRCILMTTDPGDLVFDPTCGSGTTAYVAEQWGRRWITCDTSRVALTLARQRLMTAVFPYYKLADEKMGIKGGFIYEEVTHITLKSIAQNEPAQKEILFDKPEIDRGMVRVAGPFTVEGIPQHSSADFEGVNFESEVGAIHELPLQTNQINAENHIHTLIELLRKDGVTFPENKRMKFENLIPVGGGFIHAEGEPVEKNGLRKVAVSFGPPHGPVTVRQVQDGIHDAYLSGYDAIIFCGFAFDAAAQDVKHPKIKVFYSHIRPDVLMGDLLKTTAASQLFTVFGEPDIEIKVVGAGRDLPKDKGKKEDSKYEVVLKGVDIYDPLTGEVYSDNGDKIAAWFVDTDYDKRTFCVSQAFFPDSTAWDKLKRALKASIDEDKFELLTSTRSLPFKLGTEKHIAVKVIDHRGNEVMVVREMK</sequence>
<keyword evidence="4" id="KW-0949">S-adenosyl-L-methionine</keyword>
<feature type="domain" description="DNA methylase N-4/N-6" evidence="5">
    <location>
        <begin position="133"/>
        <end position="455"/>
    </location>
</feature>
<gene>
    <name evidence="6" type="ORF">A2042_05945</name>
</gene>
<name>A0A1F7RD40_9BACT</name>
<dbReference type="GO" id="GO:0005737">
    <property type="term" value="C:cytoplasm"/>
    <property type="evidence" value="ECO:0007669"/>
    <property type="project" value="TreeGrafter"/>
</dbReference>
<dbReference type="Gene3D" id="3.40.50.150">
    <property type="entry name" value="Vaccinia Virus protein VP39"/>
    <property type="match status" value="1"/>
</dbReference>
<comment type="similarity">
    <text evidence="1">Belongs to the N(4)/N(6)-methyltransferase family.</text>
</comment>
<dbReference type="GO" id="GO:0032259">
    <property type="term" value="P:methylation"/>
    <property type="evidence" value="ECO:0007669"/>
    <property type="project" value="UniProtKB-KW"/>
</dbReference>
<organism evidence="6 7">
    <name type="scientific">Candidatus Schekmanbacteria bacterium GWA2_38_11</name>
    <dbReference type="NCBI Taxonomy" id="1817876"/>
    <lineage>
        <taxon>Bacteria</taxon>
        <taxon>Candidatus Schekmaniibacteriota</taxon>
    </lineage>
</organism>
<dbReference type="GO" id="GO:0008170">
    <property type="term" value="F:N-methyltransferase activity"/>
    <property type="evidence" value="ECO:0007669"/>
    <property type="project" value="InterPro"/>
</dbReference>
<evidence type="ECO:0000313" key="6">
    <source>
        <dbReference type="EMBL" id="OGL39088.1"/>
    </source>
</evidence>
<evidence type="ECO:0000313" key="7">
    <source>
        <dbReference type="Proteomes" id="UP000178526"/>
    </source>
</evidence>
<dbReference type="InterPro" id="IPR002941">
    <property type="entry name" value="DNA_methylase_N4/N6"/>
</dbReference>
<dbReference type="EMBL" id="MGDB01000128">
    <property type="protein sequence ID" value="OGL39088.1"/>
    <property type="molecule type" value="Genomic_DNA"/>
</dbReference>
<proteinExistence type="inferred from homology"/>
<protein>
    <recommendedName>
        <fullName evidence="5">DNA methylase N-4/N-6 domain-containing protein</fullName>
    </recommendedName>
</protein>
<keyword evidence="3" id="KW-0808">Transferase</keyword>
<accession>A0A1F7RD40</accession>
<evidence type="ECO:0000256" key="3">
    <source>
        <dbReference type="ARBA" id="ARBA00022679"/>
    </source>
</evidence>
<dbReference type="PROSITE" id="PS00092">
    <property type="entry name" value="N6_MTASE"/>
    <property type="match status" value="1"/>
</dbReference>
<dbReference type="SUPFAM" id="SSF53335">
    <property type="entry name" value="S-adenosyl-L-methionine-dependent methyltransferases"/>
    <property type="match status" value="1"/>
</dbReference>
<evidence type="ECO:0000256" key="4">
    <source>
        <dbReference type="ARBA" id="ARBA00022691"/>
    </source>
</evidence>